<keyword evidence="2" id="KW-1185">Reference proteome</keyword>
<dbReference type="Proteomes" id="UP000218287">
    <property type="component" value="Chromosome"/>
</dbReference>
<accession>A0A1Z4GPJ9</accession>
<sequence>MPKITLEVSEELSQQLAQVGDRLPELLALSLQQPAIPAEIYRYILDFLASNPTPEQIAQFQPTPQMQERLRILVTRSKAGELTPVEFKELDEYEKIEHLMVMIKTGNLAYLGSQS</sequence>
<protein>
    <submittedName>
        <fullName evidence="1">Uncharacterized protein</fullName>
    </submittedName>
</protein>
<gene>
    <name evidence="1" type="ORF">NIES21_51280</name>
</gene>
<dbReference type="EMBL" id="AP018174">
    <property type="protein sequence ID" value="BAY19268.1"/>
    <property type="molecule type" value="Genomic_DNA"/>
</dbReference>
<evidence type="ECO:0000313" key="1">
    <source>
        <dbReference type="EMBL" id="BAY19268.1"/>
    </source>
</evidence>
<organism evidence="1 2">
    <name type="scientific">Anabaenopsis circularis NIES-21</name>
    <dbReference type="NCBI Taxonomy" id="1085406"/>
    <lineage>
        <taxon>Bacteria</taxon>
        <taxon>Bacillati</taxon>
        <taxon>Cyanobacteriota</taxon>
        <taxon>Cyanophyceae</taxon>
        <taxon>Nostocales</taxon>
        <taxon>Nodulariaceae</taxon>
        <taxon>Anabaenopsis</taxon>
    </lineage>
</organism>
<reference evidence="1 2" key="1">
    <citation type="submission" date="2017-06" db="EMBL/GenBank/DDBJ databases">
        <title>Genome sequencing of cyanobaciteial culture collection at National Institute for Environmental Studies (NIES).</title>
        <authorList>
            <person name="Hirose Y."/>
            <person name="Shimura Y."/>
            <person name="Fujisawa T."/>
            <person name="Nakamura Y."/>
            <person name="Kawachi M."/>
        </authorList>
    </citation>
    <scope>NUCLEOTIDE SEQUENCE [LARGE SCALE GENOMIC DNA]</scope>
    <source>
        <strain evidence="1 2">NIES-21</strain>
    </source>
</reference>
<dbReference type="OrthoDB" id="426336at2"/>
<name>A0A1Z4GPJ9_9CYAN</name>
<proteinExistence type="predicted"/>
<dbReference type="AlphaFoldDB" id="A0A1Z4GPJ9"/>
<evidence type="ECO:0000313" key="2">
    <source>
        <dbReference type="Proteomes" id="UP000218287"/>
    </source>
</evidence>